<gene>
    <name evidence="1" type="ORF">HY730_00225</name>
</gene>
<proteinExistence type="predicted"/>
<protein>
    <submittedName>
        <fullName evidence="1">Uncharacterized protein</fullName>
    </submittedName>
</protein>
<dbReference type="AlphaFoldDB" id="A0A933GJ27"/>
<reference evidence="1" key="1">
    <citation type="submission" date="2020-07" db="EMBL/GenBank/DDBJ databases">
        <title>Huge and variable diversity of episymbiotic CPR bacteria and DPANN archaea in groundwater ecosystems.</title>
        <authorList>
            <person name="He C.Y."/>
            <person name="Keren R."/>
            <person name="Whittaker M."/>
            <person name="Farag I.F."/>
            <person name="Doudna J."/>
            <person name="Cate J.H.D."/>
            <person name="Banfield J.F."/>
        </authorList>
    </citation>
    <scope>NUCLEOTIDE SEQUENCE</scope>
    <source>
        <strain evidence="1">NC_groundwater_1482_Ag_S-0.65um_47_24</strain>
    </source>
</reference>
<dbReference type="EMBL" id="JACQWF010000012">
    <property type="protein sequence ID" value="MBI4594786.1"/>
    <property type="molecule type" value="Genomic_DNA"/>
</dbReference>
<name>A0A933GJ27_UNCTE</name>
<evidence type="ECO:0000313" key="2">
    <source>
        <dbReference type="Proteomes" id="UP000772181"/>
    </source>
</evidence>
<sequence>MMNAVVSMEESTISFTNSGGRILDKVGFEDIAFVGRPEASHKVDKKREASQGNNLDAIVSFDESMVTFTDRQGNVKDRVSFKDLSWSGC</sequence>
<comment type="caution">
    <text evidence="1">The sequence shown here is derived from an EMBL/GenBank/DDBJ whole genome shotgun (WGS) entry which is preliminary data.</text>
</comment>
<accession>A0A933GJ27</accession>
<dbReference type="Proteomes" id="UP000772181">
    <property type="component" value="Unassembled WGS sequence"/>
</dbReference>
<evidence type="ECO:0000313" key="1">
    <source>
        <dbReference type="EMBL" id="MBI4594786.1"/>
    </source>
</evidence>
<organism evidence="1 2">
    <name type="scientific">Tectimicrobiota bacterium</name>
    <dbReference type="NCBI Taxonomy" id="2528274"/>
    <lineage>
        <taxon>Bacteria</taxon>
        <taxon>Pseudomonadati</taxon>
        <taxon>Nitrospinota/Tectimicrobiota group</taxon>
        <taxon>Candidatus Tectimicrobiota</taxon>
    </lineage>
</organism>